<dbReference type="EMBL" id="HBUF01297859">
    <property type="protein sequence ID" value="CAG6690512.1"/>
    <property type="molecule type" value="Transcribed_RNA"/>
</dbReference>
<proteinExistence type="predicted"/>
<feature type="region of interest" description="Disordered" evidence="1">
    <location>
        <begin position="53"/>
        <end position="124"/>
    </location>
</feature>
<sequence length="124" mass="14535">MDTRREEARTEATRPRLLRPDRIIMHREAAMGLRAVATRPPMAPEQVEVIRRRAKVPPHSRHPLPIRTLPVTAKEARTGLRRDMERRKEVTEPRKGVTVKEDMGPRRRQIRTDRGPHRRPLGPR</sequence>
<dbReference type="EMBL" id="HBUF01297856">
    <property type="protein sequence ID" value="CAG6690506.1"/>
    <property type="molecule type" value="Transcribed_RNA"/>
</dbReference>
<organism evidence="2">
    <name type="scientific">Cacopsylla melanoneura</name>
    <dbReference type="NCBI Taxonomy" id="428564"/>
    <lineage>
        <taxon>Eukaryota</taxon>
        <taxon>Metazoa</taxon>
        <taxon>Ecdysozoa</taxon>
        <taxon>Arthropoda</taxon>
        <taxon>Hexapoda</taxon>
        <taxon>Insecta</taxon>
        <taxon>Pterygota</taxon>
        <taxon>Neoptera</taxon>
        <taxon>Paraneoptera</taxon>
        <taxon>Hemiptera</taxon>
        <taxon>Sternorrhyncha</taxon>
        <taxon>Psylloidea</taxon>
        <taxon>Psyllidae</taxon>
        <taxon>Psyllinae</taxon>
        <taxon>Cacopsylla</taxon>
    </lineage>
</organism>
<reference evidence="2" key="1">
    <citation type="submission" date="2021-05" db="EMBL/GenBank/DDBJ databases">
        <authorList>
            <person name="Alioto T."/>
            <person name="Alioto T."/>
            <person name="Gomez Garrido J."/>
        </authorList>
    </citation>
    <scope>NUCLEOTIDE SEQUENCE</scope>
</reference>
<evidence type="ECO:0000313" key="2">
    <source>
        <dbReference type="EMBL" id="CAG6690510.1"/>
    </source>
</evidence>
<name>A0A8D8TQS6_9HEMI</name>
<dbReference type="EMBL" id="HBUF01297857">
    <property type="protein sequence ID" value="CAG6690508.1"/>
    <property type="molecule type" value="Transcribed_RNA"/>
</dbReference>
<feature type="compositionally biased region" description="Basic residues" evidence="1">
    <location>
        <begin position="53"/>
        <end position="64"/>
    </location>
</feature>
<evidence type="ECO:0000256" key="1">
    <source>
        <dbReference type="SAM" id="MobiDB-lite"/>
    </source>
</evidence>
<protein>
    <submittedName>
        <fullName evidence="2">Uncharacterized protein</fullName>
    </submittedName>
</protein>
<dbReference type="EMBL" id="HBUF01297858">
    <property type="protein sequence ID" value="CAG6690510.1"/>
    <property type="molecule type" value="Transcribed_RNA"/>
</dbReference>
<feature type="compositionally biased region" description="Basic and acidic residues" evidence="1">
    <location>
        <begin position="74"/>
        <end position="115"/>
    </location>
</feature>
<accession>A0A8D8TQS6</accession>
<dbReference type="AlphaFoldDB" id="A0A8D8TQS6"/>